<evidence type="ECO:0000256" key="2">
    <source>
        <dbReference type="ARBA" id="ARBA00022490"/>
    </source>
</evidence>
<keyword evidence="12" id="KW-1185">Reference proteome</keyword>
<dbReference type="Pfam" id="PF00072">
    <property type="entry name" value="Response_reg"/>
    <property type="match status" value="1"/>
</dbReference>
<dbReference type="PANTHER" id="PTHR42713">
    <property type="entry name" value="HISTIDINE KINASE-RELATED"/>
    <property type="match status" value="1"/>
</dbReference>
<evidence type="ECO:0000259" key="9">
    <source>
        <dbReference type="PROSITE" id="PS01124"/>
    </source>
</evidence>
<dbReference type="Gene3D" id="1.10.10.60">
    <property type="entry name" value="Homeodomain-like"/>
    <property type="match status" value="2"/>
</dbReference>
<protein>
    <submittedName>
        <fullName evidence="11">Response regulator</fullName>
    </submittedName>
</protein>
<evidence type="ECO:0000256" key="7">
    <source>
        <dbReference type="ARBA" id="ARBA00023163"/>
    </source>
</evidence>
<evidence type="ECO:0000256" key="8">
    <source>
        <dbReference type="PROSITE-ProRule" id="PRU00169"/>
    </source>
</evidence>
<dbReference type="InterPro" id="IPR018060">
    <property type="entry name" value="HTH_AraC"/>
</dbReference>
<gene>
    <name evidence="11" type="ORF">GC097_20030</name>
</gene>
<keyword evidence="6" id="KW-0238">DNA-binding</keyword>
<dbReference type="SMART" id="SM00448">
    <property type="entry name" value="REC"/>
    <property type="match status" value="1"/>
</dbReference>
<keyword evidence="7" id="KW-0804">Transcription</keyword>
<dbReference type="InterPro" id="IPR018062">
    <property type="entry name" value="HTH_AraC-typ_CS"/>
</dbReference>
<dbReference type="SUPFAM" id="SSF52172">
    <property type="entry name" value="CheY-like"/>
    <property type="match status" value="1"/>
</dbReference>
<organism evidence="11 12">
    <name type="scientific">Paenibacillus planticolens</name>
    <dbReference type="NCBI Taxonomy" id="2654976"/>
    <lineage>
        <taxon>Bacteria</taxon>
        <taxon>Bacillati</taxon>
        <taxon>Bacillota</taxon>
        <taxon>Bacilli</taxon>
        <taxon>Bacillales</taxon>
        <taxon>Paenibacillaceae</taxon>
        <taxon>Paenibacillus</taxon>
    </lineage>
</organism>
<evidence type="ECO:0000256" key="6">
    <source>
        <dbReference type="ARBA" id="ARBA00023125"/>
    </source>
</evidence>
<keyword evidence="3 8" id="KW-0597">Phosphoprotein</keyword>
<dbReference type="InterPro" id="IPR001789">
    <property type="entry name" value="Sig_transdc_resp-reg_receiver"/>
</dbReference>
<sequence length="285" mass="33143">MYCLTMGSSREKERMLRMFKLLIAEDVKIVRETLKHAINWQALDIMLLGAVENGEEVLAWLEREEPDLLLTDIGMPKMNGLELIEAVRIRNSDIRCIILSGLNEFDHARQAIKLQVLDYVLKPIDPREIERVMSQAVELLRKEREERQTLKLAEQTAKDQLPNLSEALPRGEWTGSLKKKKLVEQAIQFVKESYMRKELALSDVAASVGLSDKYLNMLFKEVTGMTINHSIIRLRMQEAARLLKDPAVKIYEICDWIGYTDQDHFRESFKKQYGLTPTEYRNKFL</sequence>
<comment type="subcellular location">
    <subcellularLocation>
        <location evidence="1">Cytoplasm</location>
    </subcellularLocation>
</comment>
<evidence type="ECO:0000256" key="1">
    <source>
        <dbReference type="ARBA" id="ARBA00004496"/>
    </source>
</evidence>
<keyword evidence="4" id="KW-0902">Two-component regulatory system</keyword>
<proteinExistence type="predicted"/>
<dbReference type="InterPro" id="IPR011006">
    <property type="entry name" value="CheY-like_superfamily"/>
</dbReference>
<comment type="caution">
    <text evidence="11">The sequence shown here is derived from an EMBL/GenBank/DDBJ whole genome shotgun (WGS) entry which is preliminary data.</text>
</comment>
<accession>A0ABX1ZQT8</accession>
<evidence type="ECO:0000259" key="10">
    <source>
        <dbReference type="PROSITE" id="PS50110"/>
    </source>
</evidence>
<dbReference type="CDD" id="cd17536">
    <property type="entry name" value="REC_YesN-like"/>
    <property type="match status" value="1"/>
</dbReference>
<feature type="modified residue" description="4-aspartylphosphate" evidence="8">
    <location>
        <position position="72"/>
    </location>
</feature>
<evidence type="ECO:0000313" key="11">
    <source>
        <dbReference type="EMBL" id="NOV02301.1"/>
    </source>
</evidence>
<dbReference type="SMART" id="SM00342">
    <property type="entry name" value="HTH_ARAC"/>
    <property type="match status" value="1"/>
</dbReference>
<evidence type="ECO:0000256" key="5">
    <source>
        <dbReference type="ARBA" id="ARBA00023015"/>
    </source>
</evidence>
<feature type="domain" description="HTH araC/xylS-type" evidence="9">
    <location>
        <begin position="184"/>
        <end position="283"/>
    </location>
</feature>
<dbReference type="PANTHER" id="PTHR42713:SF3">
    <property type="entry name" value="TRANSCRIPTIONAL REGULATORY PROTEIN HPTR"/>
    <property type="match status" value="1"/>
</dbReference>
<dbReference type="InterPro" id="IPR020449">
    <property type="entry name" value="Tscrpt_reg_AraC-type_HTH"/>
</dbReference>
<dbReference type="Gene3D" id="3.40.50.2300">
    <property type="match status" value="1"/>
</dbReference>
<dbReference type="PROSITE" id="PS00041">
    <property type="entry name" value="HTH_ARAC_FAMILY_1"/>
    <property type="match status" value="1"/>
</dbReference>
<dbReference type="InterPro" id="IPR009057">
    <property type="entry name" value="Homeodomain-like_sf"/>
</dbReference>
<reference evidence="11 12" key="1">
    <citation type="submission" date="2019-10" db="EMBL/GenBank/DDBJ databases">
        <title>Description of Paenibacillus pedi sp. nov.</title>
        <authorList>
            <person name="Carlier A."/>
            <person name="Qi S."/>
        </authorList>
    </citation>
    <scope>NUCLEOTIDE SEQUENCE [LARGE SCALE GENOMIC DNA]</scope>
    <source>
        <strain evidence="11 12">LMG 31457</strain>
    </source>
</reference>
<dbReference type="Pfam" id="PF12833">
    <property type="entry name" value="HTH_18"/>
    <property type="match status" value="1"/>
</dbReference>
<dbReference type="PRINTS" id="PR00032">
    <property type="entry name" value="HTHARAC"/>
</dbReference>
<dbReference type="EMBL" id="WHNZ01000042">
    <property type="protein sequence ID" value="NOV02301.1"/>
    <property type="molecule type" value="Genomic_DNA"/>
</dbReference>
<name>A0ABX1ZQT8_9BACL</name>
<evidence type="ECO:0000256" key="3">
    <source>
        <dbReference type="ARBA" id="ARBA00022553"/>
    </source>
</evidence>
<dbReference type="PROSITE" id="PS01124">
    <property type="entry name" value="HTH_ARAC_FAMILY_2"/>
    <property type="match status" value="1"/>
</dbReference>
<keyword evidence="5" id="KW-0805">Transcription regulation</keyword>
<keyword evidence="2" id="KW-0963">Cytoplasm</keyword>
<evidence type="ECO:0000256" key="4">
    <source>
        <dbReference type="ARBA" id="ARBA00023012"/>
    </source>
</evidence>
<dbReference type="InterPro" id="IPR051552">
    <property type="entry name" value="HptR"/>
</dbReference>
<dbReference type="SUPFAM" id="SSF46689">
    <property type="entry name" value="Homeodomain-like"/>
    <property type="match status" value="1"/>
</dbReference>
<evidence type="ECO:0000313" key="12">
    <source>
        <dbReference type="Proteomes" id="UP000618579"/>
    </source>
</evidence>
<feature type="domain" description="Response regulatory" evidence="10">
    <location>
        <begin position="20"/>
        <end position="137"/>
    </location>
</feature>
<dbReference type="Proteomes" id="UP000618579">
    <property type="component" value="Unassembled WGS sequence"/>
</dbReference>
<dbReference type="PROSITE" id="PS50110">
    <property type="entry name" value="RESPONSE_REGULATORY"/>
    <property type="match status" value="1"/>
</dbReference>